<dbReference type="SMART" id="SM00343">
    <property type="entry name" value="ZnF_C2HC"/>
    <property type="match status" value="2"/>
</dbReference>
<dbReference type="Pfam" id="PF00098">
    <property type="entry name" value="zf-CCHC"/>
    <property type="match status" value="1"/>
</dbReference>
<evidence type="ECO:0000256" key="2">
    <source>
        <dbReference type="SAM" id="Phobius"/>
    </source>
</evidence>
<dbReference type="Gene3D" id="4.10.60.10">
    <property type="entry name" value="Zinc finger, CCHC-type"/>
    <property type="match status" value="1"/>
</dbReference>
<keyword evidence="2" id="KW-0472">Membrane</keyword>
<protein>
    <recommendedName>
        <fullName evidence="3">CCHC-type domain-containing protein</fullName>
    </recommendedName>
</protein>
<feature type="domain" description="CCHC-type" evidence="3">
    <location>
        <begin position="135"/>
        <end position="148"/>
    </location>
</feature>
<feature type="transmembrane region" description="Helical" evidence="2">
    <location>
        <begin position="178"/>
        <end position="198"/>
    </location>
</feature>
<sequence>MAQLIGQERESLRVITKTSNNHRDKLFSMGWIASRAATYLRSKELRKSSIGEGTPMLTWKLKDVRLPRRASKRVLLEKYFLKDVREKKEMEFLELKCIVYDEDNTVRDAHYKGVLMKCGYPGHYASECTNKKVTCFNYGKQGHFARDCNLPKKESSNAKGSADKALQIPYSSSQFRSALGMFMVIAIGLSITILRNYAIATSSVGRD</sequence>
<keyword evidence="5" id="KW-1185">Reference proteome</keyword>
<dbReference type="GO" id="GO:0008270">
    <property type="term" value="F:zinc ion binding"/>
    <property type="evidence" value="ECO:0007669"/>
    <property type="project" value="UniProtKB-KW"/>
</dbReference>
<dbReference type="InterPro" id="IPR051714">
    <property type="entry name" value="Znf_CCHC_NABP"/>
</dbReference>
<accession>A0A371H1X8</accession>
<evidence type="ECO:0000256" key="1">
    <source>
        <dbReference type="PROSITE-ProRule" id="PRU00047"/>
    </source>
</evidence>
<keyword evidence="1" id="KW-0479">Metal-binding</keyword>
<dbReference type="PROSITE" id="PS50158">
    <property type="entry name" value="ZF_CCHC"/>
    <property type="match status" value="1"/>
</dbReference>
<keyword evidence="2" id="KW-0812">Transmembrane</keyword>
<gene>
    <name evidence="4" type="ORF">CR513_20469</name>
</gene>
<organism evidence="4 5">
    <name type="scientific">Mucuna pruriens</name>
    <name type="common">Velvet bean</name>
    <name type="synonym">Dolichos pruriens</name>
    <dbReference type="NCBI Taxonomy" id="157652"/>
    <lineage>
        <taxon>Eukaryota</taxon>
        <taxon>Viridiplantae</taxon>
        <taxon>Streptophyta</taxon>
        <taxon>Embryophyta</taxon>
        <taxon>Tracheophyta</taxon>
        <taxon>Spermatophyta</taxon>
        <taxon>Magnoliopsida</taxon>
        <taxon>eudicotyledons</taxon>
        <taxon>Gunneridae</taxon>
        <taxon>Pentapetalae</taxon>
        <taxon>rosids</taxon>
        <taxon>fabids</taxon>
        <taxon>Fabales</taxon>
        <taxon>Fabaceae</taxon>
        <taxon>Papilionoideae</taxon>
        <taxon>50 kb inversion clade</taxon>
        <taxon>NPAAA clade</taxon>
        <taxon>indigoferoid/millettioid clade</taxon>
        <taxon>Phaseoleae</taxon>
        <taxon>Mucuna</taxon>
    </lineage>
</organism>
<comment type="caution">
    <text evidence="4">The sequence shown here is derived from an EMBL/GenBank/DDBJ whole genome shotgun (WGS) entry which is preliminary data.</text>
</comment>
<keyword evidence="1" id="KW-0863">Zinc-finger</keyword>
<evidence type="ECO:0000313" key="4">
    <source>
        <dbReference type="EMBL" id="RDX96828.1"/>
    </source>
</evidence>
<name>A0A371H1X8_MUCPR</name>
<evidence type="ECO:0000313" key="5">
    <source>
        <dbReference type="Proteomes" id="UP000257109"/>
    </source>
</evidence>
<dbReference type="EMBL" id="QJKJ01003806">
    <property type="protein sequence ID" value="RDX96828.1"/>
    <property type="molecule type" value="Genomic_DNA"/>
</dbReference>
<feature type="non-terminal residue" evidence="4">
    <location>
        <position position="1"/>
    </location>
</feature>
<dbReference type="GO" id="GO:0003676">
    <property type="term" value="F:nucleic acid binding"/>
    <property type="evidence" value="ECO:0007669"/>
    <property type="project" value="InterPro"/>
</dbReference>
<dbReference type="Proteomes" id="UP000257109">
    <property type="component" value="Unassembled WGS sequence"/>
</dbReference>
<evidence type="ECO:0000259" key="3">
    <source>
        <dbReference type="PROSITE" id="PS50158"/>
    </source>
</evidence>
<dbReference type="InterPro" id="IPR001878">
    <property type="entry name" value="Znf_CCHC"/>
</dbReference>
<dbReference type="InterPro" id="IPR036875">
    <property type="entry name" value="Znf_CCHC_sf"/>
</dbReference>
<dbReference type="AlphaFoldDB" id="A0A371H1X8"/>
<reference evidence="4" key="1">
    <citation type="submission" date="2018-05" db="EMBL/GenBank/DDBJ databases">
        <title>Draft genome of Mucuna pruriens seed.</title>
        <authorList>
            <person name="Nnadi N.E."/>
            <person name="Vos R."/>
            <person name="Hasami M.H."/>
            <person name="Devisetty U.K."/>
            <person name="Aguiy J.C."/>
        </authorList>
    </citation>
    <scope>NUCLEOTIDE SEQUENCE [LARGE SCALE GENOMIC DNA]</scope>
    <source>
        <strain evidence="4">JCA_2017</strain>
    </source>
</reference>
<keyword evidence="1" id="KW-0862">Zinc</keyword>
<dbReference type="PANTHER" id="PTHR23002">
    <property type="entry name" value="ZINC FINGER CCHC DOMAIN CONTAINING PROTEIN"/>
    <property type="match status" value="1"/>
</dbReference>
<dbReference type="SUPFAM" id="SSF57756">
    <property type="entry name" value="Retrovirus zinc finger-like domains"/>
    <property type="match status" value="1"/>
</dbReference>
<dbReference type="OrthoDB" id="1693600at2759"/>
<proteinExistence type="predicted"/>
<keyword evidence="2" id="KW-1133">Transmembrane helix</keyword>